<dbReference type="AlphaFoldDB" id="A0A5A9XNF1"/>
<reference evidence="2 3" key="1">
    <citation type="submission" date="2019-04" db="EMBL/GenBank/DDBJ databases">
        <title>Geobacter ruber sp. nov., ferric-reducing bacteria isolated from paddy soil.</title>
        <authorList>
            <person name="Xu Z."/>
            <person name="Masuda Y."/>
            <person name="Itoh H."/>
            <person name="Senoo K."/>
        </authorList>
    </citation>
    <scope>NUCLEOTIDE SEQUENCE [LARGE SCALE GENOMIC DNA]</scope>
    <source>
        <strain evidence="2 3">Red88</strain>
    </source>
</reference>
<keyword evidence="3" id="KW-1185">Reference proteome</keyword>
<proteinExistence type="predicted"/>
<gene>
    <name evidence="2" type="ORF">ET418_03685</name>
</gene>
<organism evidence="2 3">
    <name type="scientific">Oryzomonas rubra</name>
    <dbReference type="NCBI Taxonomy" id="2509454"/>
    <lineage>
        <taxon>Bacteria</taxon>
        <taxon>Pseudomonadati</taxon>
        <taxon>Thermodesulfobacteriota</taxon>
        <taxon>Desulfuromonadia</taxon>
        <taxon>Geobacterales</taxon>
        <taxon>Geobacteraceae</taxon>
        <taxon>Oryzomonas</taxon>
    </lineage>
</organism>
<protein>
    <submittedName>
        <fullName evidence="2">Uncharacterized protein</fullName>
    </submittedName>
</protein>
<feature type="coiled-coil region" evidence="1">
    <location>
        <begin position="305"/>
        <end position="359"/>
    </location>
</feature>
<accession>A0A5A9XNF1</accession>
<dbReference type="RefSeq" id="WP_149306233.1">
    <property type="nucleotide sequence ID" value="NZ_SRSD01000002.1"/>
</dbReference>
<evidence type="ECO:0000256" key="1">
    <source>
        <dbReference type="SAM" id="Coils"/>
    </source>
</evidence>
<keyword evidence="1" id="KW-0175">Coiled coil</keyword>
<evidence type="ECO:0000313" key="3">
    <source>
        <dbReference type="Proteomes" id="UP000324298"/>
    </source>
</evidence>
<name>A0A5A9XNF1_9BACT</name>
<dbReference type="Proteomes" id="UP000324298">
    <property type="component" value="Unassembled WGS sequence"/>
</dbReference>
<dbReference type="OrthoDB" id="9777694at2"/>
<dbReference type="EMBL" id="SRSD01000002">
    <property type="protein sequence ID" value="KAA0894075.1"/>
    <property type="molecule type" value="Genomic_DNA"/>
</dbReference>
<sequence length="437" mass="50790">MYESAVSARKANRVSREQLYEEVWAEPMTKVALKYCVSSSFLARICTRLNVPRPQRGYWAMHATGKRPKQPPLPEARPGDELEWARDGEARREPLKLQTHPLKFKRRKRSELPALHPLLAGFQDRLNEGRDSIFNPFIRPIKRLLPDIITSKKTARRTIDVANELYLDLEAHGHQVKFSPHGRCLWRCTIDEREKVRGGNHNSYLWSPSRPTLVFIGNVAIGLSVYEMTEYVEVRHIDGEYIKITDLTPQQLKKAARTYSWTSTQDMPSGRLCIQASSPYPGTQWTKQWQEKKAGDFPDKLPGIIRELEIASATIAKQVEDAEHKAEIQRKQYEQQCEIERQRREEERGRQALEEAERRRVKAIKDSRDELSDIIKAWAKAKRIEEFFADVEHRTVDLEDAEKAAVLDRLALARKMVDSRDALKWLTSWKTPEERNT</sequence>
<comment type="caution">
    <text evidence="2">The sequence shown here is derived from an EMBL/GenBank/DDBJ whole genome shotgun (WGS) entry which is preliminary data.</text>
</comment>
<evidence type="ECO:0000313" key="2">
    <source>
        <dbReference type="EMBL" id="KAA0894075.1"/>
    </source>
</evidence>